<accession>A0ABU3NJ09</accession>
<dbReference type="SUPFAM" id="SSF69786">
    <property type="entry name" value="YggU-like"/>
    <property type="match status" value="1"/>
</dbReference>
<dbReference type="PANTHER" id="PTHR47817:SF2">
    <property type="entry name" value="OS04G0686300 PROTEIN"/>
    <property type="match status" value="1"/>
</dbReference>
<dbReference type="SMART" id="SM01152">
    <property type="entry name" value="DUF167"/>
    <property type="match status" value="1"/>
</dbReference>
<dbReference type="Gene3D" id="3.30.1200.10">
    <property type="entry name" value="YggU-like"/>
    <property type="match status" value="1"/>
</dbReference>
<name>A0ABU3NJ09_9CHLR</name>
<evidence type="ECO:0000313" key="3">
    <source>
        <dbReference type="Proteomes" id="UP001254165"/>
    </source>
</evidence>
<evidence type="ECO:0000256" key="1">
    <source>
        <dbReference type="ARBA" id="ARBA00010364"/>
    </source>
</evidence>
<dbReference type="EMBL" id="JAUHMF010000001">
    <property type="protein sequence ID" value="MDT8896850.1"/>
    <property type="molecule type" value="Genomic_DNA"/>
</dbReference>
<reference evidence="2 3" key="1">
    <citation type="submission" date="2023-07" db="EMBL/GenBank/DDBJ databases">
        <title>Novel species of Thermanaerothrix with wide hydrolytic capabilities.</title>
        <authorList>
            <person name="Zayulina K.S."/>
            <person name="Podosokorskaya O.A."/>
            <person name="Elcheninov A.G."/>
        </authorList>
    </citation>
    <scope>NUCLEOTIDE SEQUENCE [LARGE SCALE GENOMIC DNA]</scope>
    <source>
        <strain evidence="2 3">4228-RoL</strain>
    </source>
</reference>
<evidence type="ECO:0000313" key="2">
    <source>
        <dbReference type="EMBL" id="MDT8896850.1"/>
    </source>
</evidence>
<comment type="similarity">
    <text evidence="1">Belongs to the UPF0235 family.</text>
</comment>
<dbReference type="NCBIfam" id="TIGR00251">
    <property type="entry name" value="DUF167 family protein"/>
    <property type="match status" value="1"/>
</dbReference>
<protein>
    <submittedName>
        <fullName evidence="2">DUF167 domain-containing protein</fullName>
    </submittedName>
</protein>
<dbReference type="Proteomes" id="UP001254165">
    <property type="component" value="Unassembled WGS sequence"/>
</dbReference>
<keyword evidence="3" id="KW-1185">Reference proteome</keyword>
<dbReference type="Pfam" id="PF02594">
    <property type="entry name" value="DUF167"/>
    <property type="match status" value="1"/>
</dbReference>
<gene>
    <name evidence="2" type="ORF">QYE77_01110</name>
</gene>
<comment type="caution">
    <text evidence="2">The sequence shown here is derived from an EMBL/GenBank/DDBJ whole genome shotgun (WGS) entry which is preliminary data.</text>
</comment>
<organism evidence="2 3">
    <name type="scientific">Thermanaerothrix solaris</name>
    <dbReference type="NCBI Taxonomy" id="3058434"/>
    <lineage>
        <taxon>Bacteria</taxon>
        <taxon>Bacillati</taxon>
        <taxon>Chloroflexota</taxon>
        <taxon>Anaerolineae</taxon>
        <taxon>Anaerolineales</taxon>
        <taxon>Anaerolineaceae</taxon>
        <taxon>Thermanaerothrix</taxon>
    </lineage>
</organism>
<sequence>MGKKEKPRFSQPKRGAALTLWVKGGAGRDCVEHITDEGVVVVALHASATRSDQLNEALLAFLSSVLGVKRAELEIVAGFESEQKLVAVFGKEPEKVDQALRRALQKPSL</sequence>
<proteinExistence type="inferred from homology"/>
<dbReference type="RefSeq" id="WP_315623432.1">
    <property type="nucleotide sequence ID" value="NZ_JAUHMF010000001.1"/>
</dbReference>
<dbReference type="InterPro" id="IPR036591">
    <property type="entry name" value="YggU-like_sf"/>
</dbReference>
<dbReference type="PANTHER" id="PTHR47817">
    <property type="entry name" value="OS04G0686300 PROTEIN"/>
    <property type="match status" value="1"/>
</dbReference>
<dbReference type="InterPro" id="IPR003746">
    <property type="entry name" value="DUF167"/>
</dbReference>